<dbReference type="AlphaFoldDB" id="A0ABD5QMJ2"/>
<dbReference type="RefSeq" id="WP_122103861.1">
    <property type="nucleotide sequence ID" value="NZ_JBHSKV010000001.1"/>
</dbReference>
<accession>A0ABD5QMJ2</accession>
<keyword evidence="2" id="KW-1185">Reference proteome</keyword>
<organism evidence="1 2">
    <name type="scientific">Halorubrum glutamatedens</name>
    <dbReference type="NCBI Taxonomy" id="2707018"/>
    <lineage>
        <taxon>Archaea</taxon>
        <taxon>Methanobacteriati</taxon>
        <taxon>Methanobacteriota</taxon>
        <taxon>Stenosarchaea group</taxon>
        <taxon>Halobacteria</taxon>
        <taxon>Halobacteriales</taxon>
        <taxon>Haloferacaceae</taxon>
        <taxon>Halorubrum</taxon>
    </lineage>
</organism>
<gene>
    <name evidence="1" type="ORF">ACFPJA_01900</name>
</gene>
<protein>
    <submittedName>
        <fullName evidence="1">Uncharacterized protein</fullName>
    </submittedName>
</protein>
<evidence type="ECO:0000313" key="2">
    <source>
        <dbReference type="Proteomes" id="UP001596145"/>
    </source>
</evidence>
<comment type="caution">
    <text evidence="1">The sequence shown here is derived from an EMBL/GenBank/DDBJ whole genome shotgun (WGS) entry which is preliminary data.</text>
</comment>
<dbReference type="EMBL" id="JBHSKV010000001">
    <property type="protein sequence ID" value="MFC5133482.1"/>
    <property type="molecule type" value="Genomic_DNA"/>
</dbReference>
<name>A0ABD5QMJ2_9EURY</name>
<sequence length="105" mass="12580">MEIDADEFKKNLEKALEEQSGLRMNEQNEIPFEQLFTEEFMQLYTEFDSFEALLEASQWDVKDEDDFEAIPEDAFDTYVDEHTDFPSWEVMSQTAAQRFLERQFN</sequence>
<evidence type="ECO:0000313" key="1">
    <source>
        <dbReference type="EMBL" id="MFC5133482.1"/>
    </source>
</evidence>
<dbReference type="Proteomes" id="UP001596145">
    <property type="component" value="Unassembled WGS sequence"/>
</dbReference>
<proteinExistence type="predicted"/>
<reference evidence="1 2" key="1">
    <citation type="journal article" date="2019" name="Int. J. Syst. Evol. Microbiol.">
        <title>The Global Catalogue of Microorganisms (GCM) 10K type strain sequencing project: providing services to taxonomists for standard genome sequencing and annotation.</title>
        <authorList>
            <consortium name="The Broad Institute Genomics Platform"/>
            <consortium name="The Broad Institute Genome Sequencing Center for Infectious Disease"/>
            <person name="Wu L."/>
            <person name="Ma J."/>
        </authorList>
    </citation>
    <scope>NUCLEOTIDE SEQUENCE [LARGE SCALE GENOMIC DNA]</scope>
    <source>
        <strain evidence="1 2">CGMCC 1.16026</strain>
    </source>
</reference>